<feature type="coiled-coil region" evidence="1">
    <location>
        <begin position="170"/>
        <end position="216"/>
    </location>
</feature>
<accession>A0A395H1X6</accession>
<evidence type="ECO:0000313" key="3">
    <source>
        <dbReference type="Proteomes" id="UP000249402"/>
    </source>
</evidence>
<evidence type="ECO:0000256" key="1">
    <source>
        <dbReference type="SAM" id="Coils"/>
    </source>
</evidence>
<dbReference type="AlphaFoldDB" id="A0A395H1X6"/>
<dbReference type="VEuPathDB" id="FungiDB:BO80DRAFT_67218"/>
<reference evidence="2 3" key="1">
    <citation type="submission" date="2018-02" db="EMBL/GenBank/DDBJ databases">
        <title>The genomes of Aspergillus section Nigri reveals drivers in fungal speciation.</title>
        <authorList>
            <consortium name="DOE Joint Genome Institute"/>
            <person name="Vesth T.C."/>
            <person name="Nybo J."/>
            <person name="Theobald S."/>
            <person name="Brandl J."/>
            <person name="Frisvad J.C."/>
            <person name="Nielsen K.F."/>
            <person name="Lyhne E.K."/>
            <person name="Kogle M.E."/>
            <person name="Kuo A."/>
            <person name="Riley R."/>
            <person name="Clum A."/>
            <person name="Nolan M."/>
            <person name="Lipzen A."/>
            <person name="Salamov A."/>
            <person name="Henrissat B."/>
            <person name="Wiebenga A."/>
            <person name="De vries R.P."/>
            <person name="Grigoriev I.V."/>
            <person name="Mortensen U.H."/>
            <person name="Andersen M.R."/>
            <person name="Baker S.E."/>
        </authorList>
    </citation>
    <scope>NUCLEOTIDE SEQUENCE [LARGE SCALE GENOMIC DNA]</scope>
    <source>
        <strain evidence="2 3">CBS 121593</strain>
    </source>
</reference>
<dbReference type="OrthoDB" id="10312113at2759"/>
<keyword evidence="1" id="KW-0175">Coiled coil</keyword>
<dbReference type="EMBL" id="KZ824436">
    <property type="protein sequence ID" value="RAL01389.1"/>
    <property type="molecule type" value="Genomic_DNA"/>
</dbReference>
<dbReference type="RefSeq" id="XP_025575716.1">
    <property type="nucleotide sequence ID" value="XM_025724697.1"/>
</dbReference>
<protein>
    <submittedName>
        <fullName evidence="2">Uncharacterized protein</fullName>
    </submittedName>
</protein>
<gene>
    <name evidence="2" type="ORF">BO80DRAFT_67218</name>
</gene>
<evidence type="ECO:0000313" key="2">
    <source>
        <dbReference type="EMBL" id="RAL01389.1"/>
    </source>
</evidence>
<keyword evidence="3" id="KW-1185">Reference proteome</keyword>
<organism evidence="2 3">
    <name type="scientific">Aspergillus ibericus CBS 121593</name>
    <dbReference type="NCBI Taxonomy" id="1448316"/>
    <lineage>
        <taxon>Eukaryota</taxon>
        <taxon>Fungi</taxon>
        <taxon>Dikarya</taxon>
        <taxon>Ascomycota</taxon>
        <taxon>Pezizomycotina</taxon>
        <taxon>Eurotiomycetes</taxon>
        <taxon>Eurotiomycetidae</taxon>
        <taxon>Eurotiales</taxon>
        <taxon>Aspergillaceae</taxon>
        <taxon>Aspergillus</taxon>
        <taxon>Aspergillus subgen. Circumdati</taxon>
    </lineage>
</organism>
<name>A0A395H1X6_9EURO</name>
<dbReference type="Proteomes" id="UP000249402">
    <property type="component" value="Unassembled WGS sequence"/>
</dbReference>
<sequence length="436" mass="48846">MYIQPALELPLPPNWQSLDHVKDSSSMELPRDALDEAHLHIEEAKSHIDAASALETSWERELALANPDLTGPLEKLRDFAALIRLNCYENYHIADDRYEAACQAVLRGGLNPQDPTVQTLDVAGAAVVAAFDSRVQVLDQLGKKLDQGWQEAVVTSQRLTLSQVHLSTAVESTERAEQEESAALEEYKRTNLEPRMKEWEEARNRYQEKYGEMVERVEKTPQWNPWTASLGVYGFVITTGKFFFDSKAFHEQQQADRETLHRLSQTADACYRDAKDRILKVEAYKSHLQALHDTNAELGRLLASLKEHQGRTRVASQRFVSLRAYWRGLWTQVGCLEGVSRQLGGHGFIPSRAEVVKTVLQVVNQATVLQKAAGVTHILQDTLYLLDTANEWEQQEAGGVRQMITSLMKLVADIDHAVQSGQVIPLVIGVGGSGLD</sequence>
<dbReference type="GeneID" id="37229562"/>
<proteinExistence type="predicted"/>